<reference evidence="3" key="1">
    <citation type="submission" date="2024-06" db="EMBL/GenBank/DDBJ databases">
        <title>Caproicibacterium argilliputei sp. nov, a novel caproic acid producing anaerobic bacterium isolated from pit mud.</title>
        <authorList>
            <person name="Zeng C."/>
        </authorList>
    </citation>
    <scope>NUCLEOTIDE SEQUENCE [LARGE SCALE GENOMIC DNA]</scope>
    <source>
        <strain evidence="3">ZCY20-5</strain>
    </source>
</reference>
<dbReference type="PANTHER" id="PTHR31446:SF29">
    <property type="entry name" value="ACID PHOSPHATASE_VANADIUM-DEPENDENT HALOPEROXIDASE-RELATED PROTEIN"/>
    <property type="match status" value="1"/>
</dbReference>
<dbReference type="Pfam" id="PF02681">
    <property type="entry name" value="DUF212"/>
    <property type="match status" value="1"/>
</dbReference>
<dbReference type="EMBL" id="CP135996">
    <property type="protein sequence ID" value="WOC32437.1"/>
    <property type="molecule type" value="Genomic_DNA"/>
</dbReference>
<dbReference type="KEGG" id="carl:PXC00_00790"/>
<feature type="transmembrane region" description="Helical" evidence="1">
    <location>
        <begin position="121"/>
        <end position="142"/>
    </location>
</feature>
<keyword evidence="1" id="KW-0812">Transmembrane</keyword>
<evidence type="ECO:0000313" key="3">
    <source>
        <dbReference type="Proteomes" id="UP001300604"/>
    </source>
</evidence>
<gene>
    <name evidence="2" type="ORF">PXC00_00790</name>
</gene>
<sequence>MNWIIASAVMAWLLAQLIKVLLCHVHGGRVTLRVAVGTGGMPSSHTAFVCAAAFSCGMVRGFSSVEFALGFTMAAVVIYDALGVRWEAGRHAAVINALEARLQPSDTAFTPLETSLGHRPIEVICGGLLGILMAILVQGIFVHRFL</sequence>
<reference evidence="2 3" key="2">
    <citation type="submission" date="2024-06" db="EMBL/GenBank/DDBJ databases">
        <title>Caproicibacterium argilliputei sp. nov, a novel caproic acid producing anaerobic bacterium isolated from pit mud.</title>
        <authorList>
            <person name="Xia S."/>
        </authorList>
    </citation>
    <scope>NUCLEOTIDE SEQUENCE [LARGE SCALE GENOMIC DNA]</scope>
    <source>
        <strain evidence="2 3">ZCY20-5</strain>
    </source>
</reference>
<keyword evidence="1" id="KW-1133">Transmembrane helix</keyword>
<dbReference type="AlphaFoldDB" id="A0AA97DAH2"/>
<evidence type="ECO:0000256" key="1">
    <source>
        <dbReference type="SAM" id="Phobius"/>
    </source>
</evidence>
<dbReference type="PANTHER" id="PTHR31446">
    <property type="entry name" value="ACID PHOSPHATASE/VANADIUM-DEPENDENT HALOPEROXIDASE-RELATED PROTEIN"/>
    <property type="match status" value="1"/>
</dbReference>
<dbReference type="InterPro" id="IPR003832">
    <property type="entry name" value="DUF212"/>
</dbReference>
<dbReference type="Proteomes" id="UP001300604">
    <property type="component" value="Chromosome"/>
</dbReference>
<organism evidence="2 3">
    <name type="scientific">Caproicibacterium argilliputei</name>
    <dbReference type="NCBI Taxonomy" id="3030016"/>
    <lineage>
        <taxon>Bacteria</taxon>
        <taxon>Bacillati</taxon>
        <taxon>Bacillota</taxon>
        <taxon>Clostridia</taxon>
        <taxon>Eubacteriales</taxon>
        <taxon>Oscillospiraceae</taxon>
        <taxon>Caproicibacterium</taxon>
    </lineage>
</organism>
<evidence type="ECO:0000313" key="2">
    <source>
        <dbReference type="EMBL" id="WOC32437.1"/>
    </source>
</evidence>
<name>A0AA97DAH2_9FIRM</name>
<proteinExistence type="predicted"/>
<reference evidence="3" key="3">
    <citation type="submission" date="2024-06" db="EMBL/GenBank/DDBJ databases">
        <authorList>
            <person name="Zeng C."/>
        </authorList>
    </citation>
    <scope>NUCLEOTIDE SEQUENCE [LARGE SCALE GENOMIC DNA]</scope>
    <source>
        <strain evidence="3">ZCY20-5</strain>
    </source>
</reference>
<dbReference type="RefSeq" id="WP_275844856.1">
    <property type="nucleotide sequence ID" value="NZ_CP135996.1"/>
</dbReference>
<protein>
    <submittedName>
        <fullName evidence="2">Divergent PAP2 family protein</fullName>
    </submittedName>
</protein>
<keyword evidence="1" id="KW-0472">Membrane</keyword>
<accession>A0AA97DAH2</accession>
<keyword evidence="3" id="KW-1185">Reference proteome</keyword>